<evidence type="ECO:0000313" key="11">
    <source>
        <dbReference type="Proteomes" id="UP000001514"/>
    </source>
</evidence>
<keyword evidence="4 8" id="KW-0479">Metal-binding</keyword>
<dbReference type="STRING" id="88036.D8S8D5"/>
<evidence type="ECO:0000256" key="2">
    <source>
        <dbReference type="ARBA" id="ARBA00010617"/>
    </source>
</evidence>
<dbReference type="AlphaFoldDB" id="D8S8D5"/>
<dbReference type="InParanoid" id="D8S8D5"/>
<dbReference type="GO" id="GO:0004497">
    <property type="term" value="F:monooxygenase activity"/>
    <property type="evidence" value="ECO:0007669"/>
    <property type="project" value="UniProtKB-KW"/>
</dbReference>
<dbReference type="PRINTS" id="PR00385">
    <property type="entry name" value="P450"/>
</dbReference>
<name>D8S8D5_SELML</name>
<dbReference type="SUPFAM" id="SSF48264">
    <property type="entry name" value="Cytochrome P450"/>
    <property type="match status" value="1"/>
</dbReference>
<dbReference type="Pfam" id="PF00067">
    <property type="entry name" value="p450"/>
    <property type="match status" value="1"/>
</dbReference>
<gene>
    <name evidence="10" type="ORF">SELMODRAFT_419267</name>
</gene>
<evidence type="ECO:0000313" key="10">
    <source>
        <dbReference type="EMBL" id="EFJ19508.1"/>
    </source>
</evidence>
<dbReference type="GO" id="GO:0020037">
    <property type="term" value="F:heme binding"/>
    <property type="evidence" value="ECO:0007669"/>
    <property type="project" value="InterPro"/>
</dbReference>
<evidence type="ECO:0000256" key="1">
    <source>
        <dbReference type="ARBA" id="ARBA00001971"/>
    </source>
</evidence>
<accession>D8S8D5</accession>
<keyword evidence="11" id="KW-1185">Reference proteome</keyword>
<dbReference type="PANTHER" id="PTHR47946:SF6">
    <property type="entry name" value="CYTOCHROME P450 78A7"/>
    <property type="match status" value="1"/>
</dbReference>
<dbReference type="Gramene" id="EFJ19508">
    <property type="protein sequence ID" value="EFJ19508"/>
    <property type="gene ID" value="SELMODRAFT_419267"/>
</dbReference>
<dbReference type="InterPro" id="IPR001128">
    <property type="entry name" value="Cyt_P450"/>
</dbReference>
<dbReference type="GO" id="GO:0016705">
    <property type="term" value="F:oxidoreductase activity, acting on paired donors, with incorporation or reduction of molecular oxygen"/>
    <property type="evidence" value="ECO:0007669"/>
    <property type="project" value="InterPro"/>
</dbReference>
<dbReference type="InterPro" id="IPR036396">
    <property type="entry name" value="Cyt_P450_sf"/>
</dbReference>
<dbReference type="GO" id="GO:0005506">
    <property type="term" value="F:iron ion binding"/>
    <property type="evidence" value="ECO:0007669"/>
    <property type="project" value="InterPro"/>
</dbReference>
<dbReference type="Gene3D" id="1.10.630.10">
    <property type="entry name" value="Cytochrome P450"/>
    <property type="match status" value="1"/>
</dbReference>
<evidence type="ECO:0000256" key="5">
    <source>
        <dbReference type="ARBA" id="ARBA00023002"/>
    </source>
</evidence>
<dbReference type="InterPro" id="IPR002401">
    <property type="entry name" value="Cyt_P450_E_grp-I"/>
</dbReference>
<proteinExistence type="inferred from homology"/>
<sequence>MVYLQAVVKETLRMHPPGPLLSWAPLAIHDVTLAGHHVPVGTTAMVNMWSITHDPSIWSEPEKFNPERFLEQDIDVKGSDLRLAPFGAGRRVCPGRALGLATVLLWTARLVQQFEFQADSLHPVDLTERLHGIKLPNNRGKLCHRYVSTKGPFDTCACVRTSCKKHFTREYGGQIEASAEKINITQMICVQTFHDFEDEFSAAPAETPIPECNLQKRQ</sequence>
<organism evidence="11">
    <name type="scientific">Selaginella moellendorffii</name>
    <name type="common">Spikemoss</name>
    <dbReference type="NCBI Taxonomy" id="88036"/>
    <lineage>
        <taxon>Eukaryota</taxon>
        <taxon>Viridiplantae</taxon>
        <taxon>Streptophyta</taxon>
        <taxon>Embryophyta</taxon>
        <taxon>Tracheophyta</taxon>
        <taxon>Lycopodiopsida</taxon>
        <taxon>Selaginellales</taxon>
        <taxon>Selaginellaceae</taxon>
        <taxon>Selaginella</taxon>
    </lineage>
</organism>
<dbReference type="KEGG" id="smo:SELMODRAFT_419267"/>
<comment type="cofactor">
    <cofactor evidence="1 8">
        <name>heme</name>
        <dbReference type="ChEBI" id="CHEBI:30413"/>
    </cofactor>
</comment>
<evidence type="ECO:0008006" key="12">
    <source>
        <dbReference type="Google" id="ProtNLM"/>
    </source>
</evidence>
<evidence type="ECO:0000256" key="4">
    <source>
        <dbReference type="ARBA" id="ARBA00022723"/>
    </source>
</evidence>
<reference evidence="10 11" key="1">
    <citation type="journal article" date="2011" name="Science">
        <title>The Selaginella genome identifies genetic changes associated with the evolution of vascular plants.</title>
        <authorList>
            <person name="Banks J.A."/>
            <person name="Nishiyama T."/>
            <person name="Hasebe M."/>
            <person name="Bowman J.L."/>
            <person name="Gribskov M."/>
            <person name="dePamphilis C."/>
            <person name="Albert V.A."/>
            <person name="Aono N."/>
            <person name="Aoyama T."/>
            <person name="Ambrose B.A."/>
            <person name="Ashton N.W."/>
            <person name="Axtell M.J."/>
            <person name="Barker E."/>
            <person name="Barker M.S."/>
            <person name="Bennetzen J.L."/>
            <person name="Bonawitz N.D."/>
            <person name="Chapple C."/>
            <person name="Cheng C."/>
            <person name="Correa L.G."/>
            <person name="Dacre M."/>
            <person name="DeBarry J."/>
            <person name="Dreyer I."/>
            <person name="Elias M."/>
            <person name="Engstrom E.M."/>
            <person name="Estelle M."/>
            <person name="Feng L."/>
            <person name="Finet C."/>
            <person name="Floyd S.K."/>
            <person name="Frommer W.B."/>
            <person name="Fujita T."/>
            <person name="Gramzow L."/>
            <person name="Gutensohn M."/>
            <person name="Harholt J."/>
            <person name="Hattori M."/>
            <person name="Heyl A."/>
            <person name="Hirai T."/>
            <person name="Hiwatashi Y."/>
            <person name="Ishikawa M."/>
            <person name="Iwata M."/>
            <person name="Karol K.G."/>
            <person name="Koehler B."/>
            <person name="Kolukisaoglu U."/>
            <person name="Kubo M."/>
            <person name="Kurata T."/>
            <person name="Lalonde S."/>
            <person name="Li K."/>
            <person name="Li Y."/>
            <person name="Litt A."/>
            <person name="Lyons E."/>
            <person name="Manning G."/>
            <person name="Maruyama T."/>
            <person name="Michael T.P."/>
            <person name="Mikami K."/>
            <person name="Miyazaki S."/>
            <person name="Morinaga S."/>
            <person name="Murata T."/>
            <person name="Mueller-Roeber B."/>
            <person name="Nelson D.R."/>
            <person name="Obara M."/>
            <person name="Oguri Y."/>
            <person name="Olmstead R.G."/>
            <person name="Onodera N."/>
            <person name="Petersen B.L."/>
            <person name="Pils B."/>
            <person name="Prigge M."/>
            <person name="Rensing S.A."/>
            <person name="Riano-Pachon D.M."/>
            <person name="Roberts A.W."/>
            <person name="Sato Y."/>
            <person name="Scheller H.V."/>
            <person name="Schulz B."/>
            <person name="Schulz C."/>
            <person name="Shakirov E.V."/>
            <person name="Shibagaki N."/>
            <person name="Shinohara N."/>
            <person name="Shippen D.E."/>
            <person name="Soerensen I."/>
            <person name="Sotooka R."/>
            <person name="Sugimoto N."/>
            <person name="Sugita M."/>
            <person name="Sumikawa N."/>
            <person name="Tanurdzic M."/>
            <person name="Theissen G."/>
            <person name="Ulvskov P."/>
            <person name="Wakazuki S."/>
            <person name="Weng J.K."/>
            <person name="Willats W.W."/>
            <person name="Wipf D."/>
            <person name="Wolf P.G."/>
            <person name="Yang L."/>
            <person name="Zimmer A.D."/>
            <person name="Zhu Q."/>
            <person name="Mitros T."/>
            <person name="Hellsten U."/>
            <person name="Loque D."/>
            <person name="Otillar R."/>
            <person name="Salamov A."/>
            <person name="Schmutz J."/>
            <person name="Shapiro H."/>
            <person name="Lindquist E."/>
            <person name="Lucas S."/>
            <person name="Rokhsar D."/>
            <person name="Grigoriev I.V."/>
        </authorList>
    </citation>
    <scope>NUCLEOTIDE SEQUENCE [LARGE SCALE GENOMIC DNA]</scope>
</reference>
<evidence type="ECO:0000256" key="8">
    <source>
        <dbReference type="PIRSR" id="PIRSR602401-1"/>
    </source>
</evidence>
<evidence type="ECO:0000256" key="6">
    <source>
        <dbReference type="ARBA" id="ARBA00023004"/>
    </source>
</evidence>
<dbReference type="eggNOG" id="KOG0156">
    <property type="taxonomic scope" value="Eukaryota"/>
</dbReference>
<dbReference type="HOGENOM" id="CLU_1268782_0_0_1"/>
<dbReference type="EMBL" id="GL377606">
    <property type="protein sequence ID" value="EFJ19508.1"/>
    <property type="molecule type" value="Genomic_DNA"/>
</dbReference>
<dbReference type="Proteomes" id="UP000001514">
    <property type="component" value="Unassembled WGS sequence"/>
</dbReference>
<keyword evidence="5 9" id="KW-0560">Oxidoreductase</keyword>
<dbReference type="PANTHER" id="PTHR47946">
    <property type="entry name" value="CYTOCHROME P450 78A7-RELATED"/>
    <property type="match status" value="1"/>
</dbReference>
<dbReference type="InterPro" id="IPR017972">
    <property type="entry name" value="Cyt_P450_CS"/>
</dbReference>
<comment type="similarity">
    <text evidence="2 9">Belongs to the cytochrome P450 family.</text>
</comment>
<dbReference type="PROSITE" id="PS00086">
    <property type="entry name" value="CYTOCHROME_P450"/>
    <property type="match status" value="1"/>
</dbReference>
<keyword evidence="3 8" id="KW-0349">Heme</keyword>
<feature type="binding site" description="axial binding residue" evidence="8">
    <location>
        <position position="93"/>
    </location>
    <ligand>
        <name>heme</name>
        <dbReference type="ChEBI" id="CHEBI:30413"/>
    </ligand>
    <ligandPart>
        <name>Fe</name>
        <dbReference type="ChEBI" id="CHEBI:18248"/>
    </ligandPart>
</feature>
<keyword evidence="7 9" id="KW-0503">Monooxygenase</keyword>
<keyword evidence="6 8" id="KW-0408">Iron</keyword>
<evidence type="ECO:0000256" key="7">
    <source>
        <dbReference type="ARBA" id="ARBA00023033"/>
    </source>
</evidence>
<dbReference type="PRINTS" id="PR00463">
    <property type="entry name" value="EP450I"/>
</dbReference>
<evidence type="ECO:0000256" key="9">
    <source>
        <dbReference type="RuleBase" id="RU000461"/>
    </source>
</evidence>
<dbReference type="InterPro" id="IPR051996">
    <property type="entry name" value="Cytochrome_P450_78A"/>
</dbReference>
<protein>
    <recommendedName>
        <fullName evidence="12">Cytochrome P450-dependent monooxygenase</fullName>
    </recommendedName>
</protein>
<evidence type="ECO:0000256" key="3">
    <source>
        <dbReference type="ARBA" id="ARBA00022617"/>
    </source>
</evidence>